<protein>
    <recommendedName>
        <fullName evidence="5">HTH tetR-type domain-containing protein</fullName>
    </recommendedName>
</protein>
<evidence type="ECO:0000313" key="7">
    <source>
        <dbReference type="Proteomes" id="UP000004892"/>
    </source>
</evidence>
<dbReference type="PROSITE" id="PS50977">
    <property type="entry name" value="HTH_TETR_2"/>
    <property type="match status" value="1"/>
</dbReference>
<keyword evidence="7" id="KW-1185">Reference proteome</keyword>
<dbReference type="InterPro" id="IPR009057">
    <property type="entry name" value="Homeodomain-like_sf"/>
</dbReference>
<dbReference type="HOGENOM" id="CLU_069356_30_0_10"/>
<dbReference type="PRINTS" id="PR00455">
    <property type="entry name" value="HTHTETR"/>
</dbReference>
<dbReference type="GeneID" id="98068048"/>
<reference evidence="6 7" key="1">
    <citation type="submission" date="2012-01" db="EMBL/GenBank/DDBJ databases">
        <title>The Genome Sequence of Odoribacter laneus YIT 12061.</title>
        <authorList>
            <consortium name="The Broad Institute Genome Sequencing Platform"/>
            <person name="Earl A."/>
            <person name="Ward D."/>
            <person name="Feldgarden M."/>
            <person name="Gevers D."/>
            <person name="Morotomi M."/>
            <person name="Young S.K."/>
            <person name="Zeng Q."/>
            <person name="Gargeya S."/>
            <person name="Fitzgerald M."/>
            <person name="Haas B."/>
            <person name="Abouelleil A."/>
            <person name="Alvarado L."/>
            <person name="Arachchi H.M."/>
            <person name="Berlin A."/>
            <person name="Chapman S.B."/>
            <person name="Gearin G."/>
            <person name="Goldberg J."/>
            <person name="Griggs A."/>
            <person name="Gujja S."/>
            <person name="Hansen M."/>
            <person name="Heiman D."/>
            <person name="Howarth C."/>
            <person name="Larimer J."/>
            <person name="Lui A."/>
            <person name="MacDonald P.J.P."/>
            <person name="McCowen C."/>
            <person name="Montmayeur A."/>
            <person name="Murphy C."/>
            <person name="Neiman D."/>
            <person name="Pearson M."/>
            <person name="Priest M."/>
            <person name="Roberts A."/>
            <person name="Saif S."/>
            <person name="Shea T."/>
            <person name="Sisk P."/>
            <person name="Stolte C."/>
            <person name="Sykes S."/>
            <person name="Wortman J."/>
            <person name="Nusbaum C."/>
            <person name="Birren B."/>
        </authorList>
    </citation>
    <scope>NUCLEOTIDE SEQUENCE [LARGE SCALE GENOMIC DNA]</scope>
    <source>
        <strain evidence="6 7">YIT 12061</strain>
    </source>
</reference>
<feature type="domain" description="HTH tetR-type" evidence="5">
    <location>
        <begin position="3"/>
        <end position="63"/>
    </location>
</feature>
<dbReference type="Proteomes" id="UP000004892">
    <property type="component" value="Unassembled WGS sequence"/>
</dbReference>
<comment type="caution">
    <text evidence="6">The sequence shown here is derived from an EMBL/GenBank/DDBJ whole genome shotgun (WGS) entry which is preliminary data.</text>
</comment>
<dbReference type="SUPFAM" id="SSF48498">
    <property type="entry name" value="Tetracyclin repressor-like, C-terminal domain"/>
    <property type="match status" value="1"/>
</dbReference>
<evidence type="ECO:0000313" key="6">
    <source>
        <dbReference type="EMBL" id="EHP50705.1"/>
    </source>
</evidence>
<organism evidence="6 7">
    <name type="scientific">Odoribacter laneus YIT 12061</name>
    <dbReference type="NCBI Taxonomy" id="742817"/>
    <lineage>
        <taxon>Bacteria</taxon>
        <taxon>Pseudomonadati</taxon>
        <taxon>Bacteroidota</taxon>
        <taxon>Bacteroidia</taxon>
        <taxon>Bacteroidales</taxon>
        <taxon>Odoribacteraceae</taxon>
        <taxon>Odoribacter</taxon>
    </lineage>
</organism>
<keyword evidence="1" id="KW-0805">Transcription regulation</keyword>
<feature type="DNA-binding region" description="H-T-H motif" evidence="4">
    <location>
        <begin position="26"/>
        <end position="45"/>
    </location>
</feature>
<dbReference type="RefSeq" id="WP_009135548.1">
    <property type="nucleotide sequence ID" value="NZ_JH594596.1"/>
</dbReference>
<evidence type="ECO:0000256" key="1">
    <source>
        <dbReference type="ARBA" id="ARBA00023015"/>
    </source>
</evidence>
<gene>
    <name evidence="6" type="ORF">HMPREF9449_00394</name>
</gene>
<dbReference type="Gene3D" id="1.10.10.60">
    <property type="entry name" value="Homeodomain-like"/>
    <property type="match status" value="1"/>
</dbReference>
<dbReference type="PANTHER" id="PTHR47506:SF3">
    <property type="entry name" value="HTH-TYPE TRANSCRIPTIONAL REGULATOR LMRA"/>
    <property type="match status" value="1"/>
</dbReference>
<dbReference type="PATRIC" id="fig|742817.3.peg.420"/>
<proteinExistence type="predicted"/>
<dbReference type="STRING" id="742817.HMPREF9449_00394"/>
<dbReference type="InterPro" id="IPR001647">
    <property type="entry name" value="HTH_TetR"/>
</dbReference>
<dbReference type="InterPro" id="IPR023772">
    <property type="entry name" value="DNA-bd_HTH_TetR-type_CS"/>
</dbReference>
<evidence type="ECO:0000256" key="4">
    <source>
        <dbReference type="PROSITE-ProRule" id="PRU00335"/>
    </source>
</evidence>
<evidence type="ECO:0000256" key="3">
    <source>
        <dbReference type="ARBA" id="ARBA00023163"/>
    </source>
</evidence>
<dbReference type="PROSITE" id="PS01081">
    <property type="entry name" value="HTH_TETR_1"/>
    <property type="match status" value="1"/>
</dbReference>
<evidence type="ECO:0000259" key="5">
    <source>
        <dbReference type="PROSITE" id="PS50977"/>
    </source>
</evidence>
<dbReference type="GO" id="GO:0003677">
    <property type="term" value="F:DNA binding"/>
    <property type="evidence" value="ECO:0007669"/>
    <property type="project" value="UniProtKB-UniRule"/>
</dbReference>
<dbReference type="InterPro" id="IPR036271">
    <property type="entry name" value="Tet_transcr_reg_TetR-rel_C_sf"/>
</dbReference>
<dbReference type="Gene3D" id="1.10.357.10">
    <property type="entry name" value="Tetracycline Repressor, domain 2"/>
    <property type="match status" value="1"/>
</dbReference>
<sequence>MYTALEQRIIAKASELFLLHGIKAVTMDFLATEMGISKRTLYERFKDKETLLRKTLEYQDEKSRQEREKLARECTNPLELNLMEYKVISDSLRRINRNYIRDLQKYHPQIADYFTKKRETDMEKVVSVMEKSIQEGYIRAELNPRILALLLRVQLETLIYSEEIEKNHFSYPEVFETIVLNYARGIATPKGLKLIEDFMEKMNH</sequence>
<dbReference type="AlphaFoldDB" id="H1DDQ8"/>
<dbReference type="eggNOG" id="COG1309">
    <property type="taxonomic scope" value="Bacteria"/>
</dbReference>
<evidence type="ECO:0000256" key="2">
    <source>
        <dbReference type="ARBA" id="ARBA00023125"/>
    </source>
</evidence>
<dbReference type="Pfam" id="PF00440">
    <property type="entry name" value="TetR_N"/>
    <property type="match status" value="1"/>
</dbReference>
<keyword evidence="2 4" id="KW-0238">DNA-binding</keyword>
<keyword evidence="3" id="KW-0804">Transcription</keyword>
<dbReference type="SUPFAM" id="SSF46689">
    <property type="entry name" value="Homeodomain-like"/>
    <property type="match status" value="1"/>
</dbReference>
<accession>H1DDQ8</accession>
<name>H1DDQ8_9BACT</name>
<dbReference type="PANTHER" id="PTHR47506">
    <property type="entry name" value="TRANSCRIPTIONAL REGULATORY PROTEIN"/>
    <property type="match status" value="1"/>
</dbReference>
<dbReference type="EMBL" id="ADMC01000005">
    <property type="protein sequence ID" value="EHP50705.1"/>
    <property type="molecule type" value="Genomic_DNA"/>
</dbReference>